<dbReference type="eggNOG" id="ENOG5030XD7">
    <property type="taxonomic scope" value="Bacteria"/>
</dbReference>
<keyword evidence="3" id="KW-0963">Cytoplasm</keyword>
<evidence type="ECO:0000256" key="1">
    <source>
        <dbReference type="ARBA" id="ARBA00004496"/>
    </source>
</evidence>
<dbReference type="Proteomes" id="UP000006820">
    <property type="component" value="Chromosome"/>
</dbReference>
<dbReference type="Pfam" id="PF14011">
    <property type="entry name" value="ESX-1_EspG"/>
    <property type="match status" value="1"/>
</dbReference>
<name>Q5YTJ1_NOCFA</name>
<protein>
    <recommendedName>
        <fullName evidence="7">ESX secretion-associated protein EspG</fullName>
    </recommendedName>
</protein>
<keyword evidence="6" id="KW-1185">Reference proteome</keyword>
<evidence type="ECO:0000256" key="2">
    <source>
        <dbReference type="ARBA" id="ARBA00006411"/>
    </source>
</evidence>
<dbReference type="AlphaFoldDB" id="Q5YTJ1"/>
<evidence type="ECO:0000313" key="6">
    <source>
        <dbReference type="Proteomes" id="UP000006820"/>
    </source>
</evidence>
<dbReference type="EMBL" id="AP006618">
    <property type="protein sequence ID" value="BAD58500.1"/>
    <property type="molecule type" value="Genomic_DNA"/>
</dbReference>
<gene>
    <name evidence="5" type="ordered locus">NFA_36520</name>
</gene>
<reference evidence="5 6" key="1">
    <citation type="journal article" date="2004" name="Proc. Natl. Acad. Sci. U.S.A.">
        <title>The complete genomic sequence of Nocardia farcinica IFM 10152.</title>
        <authorList>
            <person name="Ishikawa J."/>
            <person name="Yamashita A."/>
            <person name="Mikami Y."/>
            <person name="Hoshino Y."/>
            <person name="Kurita H."/>
            <person name="Hotta K."/>
            <person name="Shiba T."/>
            <person name="Hattori M."/>
        </authorList>
    </citation>
    <scope>NUCLEOTIDE SEQUENCE [LARGE SCALE GENOMIC DNA]</scope>
    <source>
        <strain evidence="5 6">IFM 10152</strain>
    </source>
</reference>
<dbReference type="STRING" id="247156.NFA_36520"/>
<evidence type="ECO:0000256" key="4">
    <source>
        <dbReference type="ARBA" id="ARBA00023186"/>
    </source>
</evidence>
<evidence type="ECO:0008006" key="7">
    <source>
        <dbReference type="Google" id="ProtNLM"/>
    </source>
</evidence>
<comment type="similarity">
    <text evidence="2">Belongs to the EspG family.</text>
</comment>
<evidence type="ECO:0000313" key="5">
    <source>
        <dbReference type="EMBL" id="BAD58500.1"/>
    </source>
</evidence>
<accession>Q5YTJ1</accession>
<organism evidence="5 6">
    <name type="scientific">Nocardia farcinica (strain IFM 10152)</name>
    <dbReference type="NCBI Taxonomy" id="247156"/>
    <lineage>
        <taxon>Bacteria</taxon>
        <taxon>Bacillati</taxon>
        <taxon>Actinomycetota</taxon>
        <taxon>Actinomycetes</taxon>
        <taxon>Mycobacteriales</taxon>
        <taxon>Nocardiaceae</taxon>
        <taxon>Nocardia</taxon>
    </lineage>
</organism>
<sequence length="275" mass="30876">MPVRVCTTARDGAAERGWGMSEWTWDTDDFAALWLGDAHDRIPGPLRHLSRFAFHDEAAAHRVAVRNRYGADELDEIAAALRTLAASDIRIEILGGSCRHRNSTGRDDLREYRVLGARAGHRAVVLTQHGTETEHGPIRLRAFDADQLPARLTQAVPACRPGNERPETFHPTDLESRRDGYLQDNARNTPRERYRRLLGRQADGGGTAALLTGPLHSAARPLDVLQWYDITDDGRYTEHRGAHITVRPTTPAELTRHFSDWITTTLNRLHADADY</sequence>
<comment type="subcellular location">
    <subcellularLocation>
        <location evidence="1">Cytoplasm</location>
    </subcellularLocation>
</comment>
<dbReference type="InterPro" id="IPR025734">
    <property type="entry name" value="EspG"/>
</dbReference>
<dbReference type="KEGG" id="nfa:NFA_36520"/>
<proteinExistence type="inferred from homology"/>
<keyword evidence="4" id="KW-0143">Chaperone</keyword>
<evidence type="ECO:0000256" key="3">
    <source>
        <dbReference type="ARBA" id="ARBA00022490"/>
    </source>
</evidence>
<dbReference type="HOGENOM" id="CLU_095667_0_0_11"/>